<evidence type="ECO:0000313" key="3">
    <source>
        <dbReference type="Proteomes" id="UP001224775"/>
    </source>
</evidence>
<dbReference type="AlphaFoldDB" id="A0AAD8XS67"/>
<keyword evidence="3" id="KW-1185">Reference proteome</keyword>
<feature type="region of interest" description="Disordered" evidence="1">
    <location>
        <begin position="147"/>
        <end position="188"/>
    </location>
</feature>
<dbReference type="Proteomes" id="UP001224775">
    <property type="component" value="Unassembled WGS sequence"/>
</dbReference>
<feature type="region of interest" description="Disordered" evidence="1">
    <location>
        <begin position="285"/>
        <end position="307"/>
    </location>
</feature>
<proteinExistence type="predicted"/>
<accession>A0AAD8XS67</accession>
<protein>
    <submittedName>
        <fullName evidence="2">Uncharacterized protein</fullName>
    </submittedName>
</protein>
<evidence type="ECO:0000256" key="1">
    <source>
        <dbReference type="SAM" id="MobiDB-lite"/>
    </source>
</evidence>
<feature type="region of interest" description="Disordered" evidence="1">
    <location>
        <begin position="229"/>
        <end position="249"/>
    </location>
</feature>
<gene>
    <name evidence="2" type="ORF">QTG54_016584</name>
</gene>
<sequence length="391" mass="42010">MPTPMKEVPPLAAIMVVEEEEGSGASSLANVSKSNEAWTCSCNMQWPSTQKRCGNTKCNKWKGGKRDGFIVHRSNVPSSSIANAPTITTTTTTKQRPQDPSTAVAAAAQQQQANTIDCCWTCDNCQNIVKANKVRCGQCHRWKGGKRTTVKKTTAKNDDSGNDNNGGSSLPSSSSGAAVGNNGEGGTANKATRYPFDITQDWTCNNCSVTLPGRQTRCGKCHKWRGGKRQGGWTLKAKSTSGGEEEEDDGIDRTVDWTCCEAVLPARQTRCGKCHKWRGGKRVFAGNNGGNSKKKMMKKESNKKAKVVSDNGLKENGDQMEAPGVHQHHSLANDKADNNIVFEYPMPSAPAAAAPLYHPMMPAISTTAGYLPLPSPITKAAAEVFMNSVEI</sequence>
<name>A0AAD8XS67_9STRA</name>
<evidence type="ECO:0000313" key="2">
    <source>
        <dbReference type="EMBL" id="KAK1732737.1"/>
    </source>
</evidence>
<comment type="caution">
    <text evidence="2">The sequence shown here is derived from an EMBL/GenBank/DDBJ whole genome shotgun (WGS) entry which is preliminary data.</text>
</comment>
<organism evidence="2 3">
    <name type="scientific">Skeletonema marinoi</name>
    <dbReference type="NCBI Taxonomy" id="267567"/>
    <lineage>
        <taxon>Eukaryota</taxon>
        <taxon>Sar</taxon>
        <taxon>Stramenopiles</taxon>
        <taxon>Ochrophyta</taxon>
        <taxon>Bacillariophyta</taxon>
        <taxon>Coscinodiscophyceae</taxon>
        <taxon>Thalassiosirophycidae</taxon>
        <taxon>Thalassiosirales</taxon>
        <taxon>Skeletonemataceae</taxon>
        <taxon>Skeletonema</taxon>
        <taxon>Skeletonema marinoi-dohrnii complex</taxon>
    </lineage>
</organism>
<dbReference type="InterPro" id="IPR036280">
    <property type="entry name" value="Multihaem_cyt_sf"/>
</dbReference>
<dbReference type="EMBL" id="JATAAI010000059">
    <property type="protein sequence ID" value="KAK1732737.1"/>
    <property type="molecule type" value="Genomic_DNA"/>
</dbReference>
<reference evidence="2" key="1">
    <citation type="submission" date="2023-06" db="EMBL/GenBank/DDBJ databases">
        <title>Survivors Of The Sea: Transcriptome response of Skeletonema marinoi to long-term dormancy.</title>
        <authorList>
            <person name="Pinder M.I.M."/>
            <person name="Kourtchenko O."/>
            <person name="Robertson E.K."/>
            <person name="Larsson T."/>
            <person name="Maumus F."/>
            <person name="Osuna-Cruz C.M."/>
            <person name="Vancaester E."/>
            <person name="Stenow R."/>
            <person name="Vandepoele K."/>
            <person name="Ploug H."/>
            <person name="Bruchert V."/>
            <person name="Godhe A."/>
            <person name="Topel M."/>
        </authorList>
    </citation>
    <scope>NUCLEOTIDE SEQUENCE</scope>
    <source>
        <strain evidence="2">R05AC</strain>
    </source>
</reference>
<feature type="compositionally biased region" description="Low complexity" evidence="1">
    <location>
        <begin position="162"/>
        <end position="181"/>
    </location>
</feature>
<dbReference type="SUPFAM" id="SSF48695">
    <property type="entry name" value="Multiheme cytochromes"/>
    <property type="match status" value="1"/>
</dbReference>